<evidence type="ECO:0000256" key="2">
    <source>
        <dbReference type="HAMAP-Rule" id="MF_01527"/>
    </source>
</evidence>
<proteinExistence type="inferred from homology"/>
<dbReference type="GO" id="GO:0046654">
    <property type="term" value="P:tetrahydrofolate biosynthetic process"/>
    <property type="evidence" value="ECO:0007669"/>
    <property type="project" value="UniProtKB-UniRule"/>
</dbReference>
<comment type="caution">
    <text evidence="3">The sequence shown here is derived from an EMBL/GenBank/DDBJ whole genome shotgun (WGS) entry which is preliminary data.</text>
</comment>
<keyword evidence="1 2" id="KW-0378">Hydrolase</keyword>
<dbReference type="UniPathway" id="UPA00848">
    <property type="reaction ID" value="UER00151"/>
</dbReference>
<dbReference type="HAMAP" id="MF_01527_B">
    <property type="entry name" value="GTP_cyclohydrol_B"/>
    <property type="match status" value="1"/>
</dbReference>
<protein>
    <recommendedName>
        <fullName evidence="2">GTP cyclohydrolase FolE2</fullName>
        <ecNumber evidence="2">3.5.4.16</ecNumber>
    </recommendedName>
</protein>
<comment type="catalytic activity">
    <reaction evidence="2">
        <text>GTP + H2O = 7,8-dihydroneopterin 3'-triphosphate + formate + H(+)</text>
        <dbReference type="Rhea" id="RHEA:17473"/>
        <dbReference type="ChEBI" id="CHEBI:15377"/>
        <dbReference type="ChEBI" id="CHEBI:15378"/>
        <dbReference type="ChEBI" id="CHEBI:15740"/>
        <dbReference type="ChEBI" id="CHEBI:37565"/>
        <dbReference type="ChEBI" id="CHEBI:58462"/>
        <dbReference type="EC" id="3.5.4.16"/>
    </reaction>
</comment>
<gene>
    <name evidence="2" type="primary">folE2</name>
    <name evidence="3" type="ORF">A2Y64_08380</name>
</gene>
<dbReference type="EMBL" id="MFAF01000015">
    <property type="protein sequence ID" value="OGD79167.1"/>
    <property type="molecule type" value="Genomic_DNA"/>
</dbReference>
<name>A0A1F5FHX0_9BACT</name>
<evidence type="ECO:0000256" key="1">
    <source>
        <dbReference type="ARBA" id="ARBA00022801"/>
    </source>
</evidence>
<accession>A0A1F5FHX0</accession>
<dbReference type="Gene3D" id="3.10.270.10">
    <property type="entry name" value="Urate Oxidase"/>
    <property type="match status" value="1"/>
</dbReference>
<sequence length="265" mass="30170">MHPHLPDVANDEPPFDIPLDKVGVKHILYPITVLDRHDRWQSTVARVNMYVDLPKNFRGTHMSRFIAILNRFRGRISFETIRQIVKATRAEFQALEAHLELRFPYFIEKRAPVSGEPSLMEYRAGFHAFARGDDFDIQLEVSVPVMSLCPCSKEISARGAHNQRSVVRMRIKTGNRLVWIEELVAIAEAAGSAPLYSLLKREDEKAVTEAAYDNPRFVEDIVRTVANALEADPRITGYRVECENFESIHNHSAYAAISKRLAEGL</sequence>
<dbReference type="GO" id="GO:0003934">
    <property type="term" value="F:GTP cyclohydrolase I activity"/>
    <property type="evidence" value="ECO:0007669"/>
    <property type="project" value="UniProtKB-UniRule"/>
</dbReference>
<dbReference type="Pfam" id="PF02649">
    <property type="entry name" value="GCHY-1"/>
    <property type="match status" value="1"/>
</dbReference>
<dbReference type="STRING" id="1817816.A2Y64_08380"/>
<dbReference type="NCBIfam" id="NF010200">
    <property type="entry name" value="PRK13674.1-1"/>
    <property type="match status" value="1"/>
</dbReference>
<organism evidence="3 4">
    <name type="scientific">Candidatus Coatesbacteria bacterium RBG_13_66_14</name>
    <dbReference type="NCBI Taxonomy" id="1817816"/>
    <lineage>
        <taxon>Bacteria</taxon>
        <taxon>Candidatus Coatesiibacteriota</taxon>
    </lineage>
</organism>
<dbReference type="Proteomes" id="UP000177187">
    <property type="component" value="Unassembled WGS sequence"/>
</dbReference>
<evidence type="ECO:0000313" key="3">
    <source>
        <dbReference type="EMBL" id="OGD79167.1"/>
    </source>
</evidence>
<comment type="similarity">
    <text evidence="2">Belongs to the GTP cyclohydrolase IV family.</text>
</comment>
<dbReference type="EC" id="3.5.4.16" evidence="2"/>
<reference evidence="3 4" key="1">
    <citation type="journal article" date="2016" name="Nat. Commun.">
        <title>Thousands of microbial genomes shed light on interconnected biogeochemical processes in an aquifer system.</title>
        <authorList>
            <person name="Anantharaman K."/>
            <person name="Brown C.T."/>
            <person name="Hug L.A."/>
            <person name="Sharon I."/>
            <person name="Castelle C.J."/>
            <person name="Probst A.J."/>
            <person name="Thomas B.C."/>
            <person name="Singh A."/>
            <person name="Wilkins M.J."/>
            <person name="Karaoz U."/>
            <person name="Brodie E.L."/>
            <person name="Williams K.H."/>
            <person name="Hubbard S.S."/>
            <person name="Banfield J.F."/>
        </authorList>
    </citation>
    <scope>NUCLEOTIDE SEQUENCE [LARGE SCALE GENOMIC DNA]</scope>
</reference>
<dbReference type="AlphaFoldDB" id="A0A1F5FHX0"/>
<comment type="function">
    <text evidence="2">Converts GTP to 7,8-dihydroneopterin triphosphate.</text>
</comment>
<comment type="pathway">
    <text evidence="2">Cofactor biosynthesis; 7,8-dihydroneopterin triphosphate biosynthesis; 7,8-dihydroneopterin triphosphate from GTP: step 1/1.</text>
</comment>
<dbReference type="InterPro" id="IPR022838">
    <property type="entry name" value="GTP_cyclohydrolase_FolE2"/>
</dbReference>
<evidence type="ECO:0000313" key="4">
    <source>
        <dbReference type="Proteomes" id="UP000177187"/>
    </source>
</evidence>
<dbReference type="PANTHER" id="PTHR36445">
    <property type="entry name" value="GTP CYCLOHYDROLASE MPTA"/>
    <property type="match status" value="1"/>
</dbReference>
<dbReference type="PANTHER" id="PTHR36445:SF1">
    <property type="entry name" value="GTP CYCLOHYDROLASE MPTA"/>
    <property type="match status" value="1"/>
</dbReference>
<feature type="site" description="May be catalytically important" evidence="2">
    <location>
        <position position="149"/>
    </location>
</feature>
<dbReference type="InterPro" id="IPR003801">
    <property type="entry name" value="GTP_cyclohydrolase_FolE2/MptA"/>
</dbReference>